<evidence type="ECO:0000313" key="2">
    <source>
        <dbReference type="Proteomes" id="UP000177996"/>
    </source>
</evidence>
<protein>
    <submittedName>
        <fullName evidence="1">Uncharacterized protein</fullName>
    </submittedName>
</protein>
<sequence length="68" mass="7660">MVQFTILREGKELIVPIVIDGIEWVYGRDFGESWDLKGRAGVGRISFPIACRIFSYNSTKRTGTLTHG</sequence>
<reference evidence="1 2" key="1">
    <citation type="journal article" date="2016" name="Nat. Commun.">
        <title>Thousands of microbial genomes shed light on interconnected biogeochemical processes in an aquifer system.</title>
        <authorList>
            <person name="Anantharaman K."/>
            <person name="Brown C.T."/>
            <person name="Hug L.A."/>
            <person name="Sharon I."/>
            <person name="Castelle C.J."/>
            <person name="Probst A.J."/>
            <person name="Thomas B.C."/>
            <person name="Singh A."/>
            <person name="Wilkins M.J."/>
            <person name="Karaoz U."/>
            <person name="Brodie E.L."/>
            <person name="Williams K.H."/>
            <person name="Hubbard S.S."/>
            <person name="Banfield J.F."/>
        </authorList>
    </citation>
    <scope>NUCLEOTIDE SEQUENCE [LARGE SCALE GENOMIC DNA]</scope>
</reference>
<gene>
    <name evidence="1" type="ORF">A3D65_03340</name>
</gene>
<dbReference type="EMBL" id="MHLL01000012">
    <property type="protein sequence ID" value="OGZ10187.1"/>
    <property type="molecule type" value="Genomic_DNA"/>
</dbReference>
<proteinExistence type="predicted"/>
<name>A0A1G2D9C4_9BACT</name>
<comment type="caution">
    <text evidence="1">The sequence shown here is derived from an EMBL/GenBank/DDBJ whole genome shotgun (WGS) entry which is preliminary data.</text>
</comment>
<accession>A0A1G2D9C4</accession>
<dbReference type="Proteomes" id="UP000177996">
    <property type="component" value="Unassembled WGS sequence"/>
</dbReference>
<evidence type="ECO:0000313" key="1">
    <source>
        <dbReference type="EMBL" id="OGZ10187.1"/>
    </source>
</evidence>
<organism evidence="1 2">
    <name type="scientific">Candidatus Lloydbacteria bacterium RIFCSPHIGHO2_02_FULL_50_13</name>
    <dbReference type="NCBI Taxonomy" id="1798661"/>
    <lineage>
        <taxon>Bacteria</taxon>
        <taxon>Candidatus Lloydiibacteriota</taxon>
    </lineage>
</organism>
<dbReference type="AlphaFoldDB" id="A0A1G2D9C4"/>